<dbReference type="EMBL" id="CP039353">
    <property type="protein sequence ID" value="QCE06431.1"/>
    <property type="molecule type" value="Genomic_DNA"/>
</dbReference>
<feature type="chain" id="PRO_5020038293" description="Transmembrane protein" evidence="1">
    <location>
        <begin position="25"/>
        <end position="93"/>
    </location>
</feature>
<evidence type="ECO:0000313" key="2">
    <source>
        <dbReference type="EMBL" id="QCE06431.1"/>
    </source>
</evidence>
<sequence length="93" mass="10447">MASSGFLVLCFIAVFCAFAVPSFGRVIPTDTVKNIVLVSKIEQTNHWLDKEPRIMPPSQPSVKFSENSRVMVEDIHVDYSGHHTHPCPPDHCR</sequence>
<evidence type="ECO:0000313" key="3">
    <source>
        <dbReference type="Proteomes" id="UP000501690"/>
    </source>
</evidence>
<dbReference type="Proteomes" id="UP000501690">
    <property type="component" value="Linkage Group LG9"/>
</dbReference>
<evidence type="ECO:0000256" key="1">
    <source>
        <dbReference type="SAM" id="SignalP"/>
    </source>
</evidence>
<name>A0A4D6N0Q3_VIGUN</name>
<organism evidence="2 3">
    <name type="scientific">Vigna unguiculata</name>
    <name type="common">Cowpea</name>
    <dbReference type="NCBI Taxonomy" id="3917"/>
    <lineage>
        <taxon>Eukaryota</taxon>
        <taxon>Viridiplantae</taxon>
        <taxon>Streptophyta</taxon>
        <taxon>Embryophyta</taxon>
        <taxon>Tracheophyta</taxon>
        <taxon>Spermatophyta</taxon>
        <taxon>Magnoliopsida</taxon>
        <taxon>eudicotyledons</taxon>
        <taxon>Gunneridae</taxon>
        <taxon>Pentapetalae</taxon>
        <taxon>rosids</taxon>
        <taxon>fabids</taxon>
        <taxon>Fabales</taxon>
        <taxon>Fabaceae</taxon>
        <taxon>Papilionoideae</taxon>
        <taxon>50 kb inversion clade</taxon>
        <taxon>NPAAA clade</taxon>
        <taxon>indigoferoid/millettioid clade</taxon>
        <taxon>Phaseoleae</taxon>
        <taxon>Vigna</taxon>
    </lineage>
</organism>
<accession>A0A4D6N0Q3</accession>
<gene>
    <name evidence="2" type="ORF">DEO72_LG9g1443</name>
</gene>
<proteinExistence type="predicted"/>
<protein>
    <recommendedName>
        <fullName evidence="4">Transmembrane protein</fullName>
    </recommendedName>
</protein>
<evidence type="ECO:0008006" key="4">
    <source>
        <dbReference type="Google" id="ProtNLM"/>
    </source>
</evidence>
<dbReference type="AlphaFoldDB" id="A0A4D6N0Q3"/>
<keyword evidence="3" id="KW-1185">Reference proteome</keyword>
<reference evidence="2 3" key="1">
    <citation type="submission" date="2019-04" db="EMBL/GenBank/DDBJ databases">
        <title>An improved genome assembly and genetic linkage map for asparagus bean, Vigna unguiculata ssp. sesquipedialis.</title>
        <authorList>
            <person name="Xia Q."/>
            <person name="Zhang R."/>
            <person name="Dong Y."/>
        </authorList>
    </citation>
    <scope>NUCLEOTIDE SEQUENCE [LARGE SCALE GENOMIC DNA]</scope>
    <source>
        <tissue evidence="2">Leaf</tissue>
    </source>
</reference>
<feature type="signal peptide" evidence="1">
    <location>
        <begin position="1"/>
        <end position="24"/>
    </location>
</feature>
<keyword evidence="1" id="KW-0732">Signal</keyword>